<evidence type="ECO:0000313" key="7">
    <source>
        <dbReference type="Proteomes" id="UP000663828"/>
    </source>
</evidence>
<dbReference type="Pfam" id="PF13424">
    <property type="entry name" value="TPR_12"/>
    <property type="match status" value="2"/>
</dbReference>
<feature type="repeat" description="TPR" evidence="3">
    <location>
        <begin position="505"/>
        <end position="538"/>
    </location>
</feature>
<dbReference type="OrthoDB" id="5986190at2759"/>
<dbReference type="Gene3D" id="1.25.40.10">
    <property type="entry name" value="Tetratricopeptide repeat domain"/>
    <property type="match status" value="2"/>
</dbReference>
<evidence type="ECO:0000313" key="5">
    <source>
        <dbReference type="EMBL" id="CAF0845489.1"/>
    </source>
</evidence>
<gene>
    <name evidence="5" type="ORF">EDS130_LOCUS7047</name>
    <name evidence="6" type="ORF">XAT740_LOCUS30335</name>
</gene>
<feature type="repeat" description="TPR" evidence="3">
    <location>
        <begin position="589"/>
        <end position="622"/>
    </location>
</feature>
<dbReference type="InterPro" id="IPR011990">
    <property type="entry name" value="TPR-like_helical_dom_sf"/>
</dbReference>
<dbReference type="SMART" id="SM00028">
    <property type="entry name" value="TPR"/>
    <property type="match status" value="7"/>
</dbReference>
<name>A0A813VH49_ADIRI</name>
<feature type="compositionally biased region" description="Basic and acidic residues" evidence="4">
    <location>
        <begin position="715"/>
        <end position="729"/>
    </location>
</feature>
<sequence>MGFGQSLPSFKLTNLKETEEASLPDTIVRTNNRMVQNVLLVWLDSNIDENTSDCKNSITQLRRFVNNINTFTDMNTCLEFLQSITDEKICMICSGILGECMVPKVHDMSQIDSIFIFCHDQEQHDKWIHSWSKIKGVFTNIVSICHAVKDAVHQCERNTMSMSFIAVAKDTSEENLNRLHCSFMYTQILKEILLTMTFEQTHFEQFISYCKEQFAENQYELVNVNKFQQEYHQQTPIWWYTYECFLYSMLNRALRTMDAAVIVSMGFYIGDLHRQIQELYIQQRNKQHFTLYRGQGMLESDFLHLCQAKHGLMAFNNFLSTSRNRMVSLSFAQKSCSGPEMVGILFVMSIDPTQSTTPFASIENVGYFGNLEDEVVFSMHTIFRIENIEPLPDERRLFQVNLALTNENDKELHVLTDLIREEVSGSTGWYAIGELLCKMSQFGKAEEVYRILLGHSVDENEKGYIYDQLAAVKSDQGEYQKAIKLYEIGLKIKQKTLFPHHPHIAASYNNMGSAYLKIGQFSKAFAYYEKALDIQQCSLPTDHPDISMSYNNLGVLYDNIGDYSRALSYYNKSLVIRRQSLPSTHPYLADCYNNIGIVYRNMKQRSKALSFYEKSLTIRRQSLPPNHPDLSTSYNNIGELYYEMNDPSKALAYFQISLDIQQQSLSSNHPHLGISNGNIGLAYEKLGDSKTALLYYKYAVDIARSALPSNHPNRRQWEKNLKNIEKNQP</sequence>
<dbReference type="Pfam" id="PF13181">
    <property type="entry name" value="TPR_8"/>
    <property type="match status" value="1"/>
</dbReference>
<evidence type="ECO:0000313" key="6">
    <source>
        <dbReference type="EMBL" id="CAF1329127.1"/>
    </source>
</evidence>
<evidence type="ECO:0000256" key="1">
    <source>
        <dbReference type="ARBA" id="ARBA00022737"/>
    </source>
</evidence>
<dbReference type="Proteomes" id="UP000663852">
    <property type="component" value="Unassembled WGS sequence"/>
</dbReference>
<dbReference type="SUPFAM" id="SSF48452">
    <property type="entry name" value="TPR-like"/>
    <property type="match status" value="2"/>
</dbReference>
<dbReference type="PROSITE" id="PS50005">
    <property type="entry name" value="TPR"/>
    <property type="match status" value="4"/>
</dbReference>
<dbReference type="InterPro" id="IPR019734">
    <property type="entry name" value="TPR_rpt"/>
</dbReference>
<dbReference type="PANTHER" id="PTHR45641:SF19">
    <property type="entry name" value="NEPHROCYSTIN-3"/>
    <property type="match status" value="1"/>
</dbReference>
<dbReference type="PROSITE" id="PS50293">
    <property type="entry name" value="TPR_REGION"/>
    <property type="match status" value="2"/>
</dbReference>
<dbReference type="EMBL" id="CAJNOJ010000021">
    <property type="protein sequence ID" value="CAF0845489.1"/>
    <property type="molecule type" value="Genomic_DNA"/>
</dbReference>
<keyword evidence="7" id="KW-1185">Reference proteome</keyword>
<evidence type="ECO:0000256" key="4">
    <source>
        <dbReference type="SAM" id="MobiDB-lite"/>
    </source>
</evidence>
<organism evidence="5 8">
    <name type="scientific">Adineta ricciae</name>
    <name type="common">Rotifer</name>
    <dbReference type="NCBI Taxonomy" id="249248"/>
    <lineage>
        <taxon>Eukaryota</taxon>
        <taxon>Metazoa</taxon>
        <taxon>Spiralia</taxon>
        <taxon>Gnathifera</taxon>
        <taxon>Rotifera</taxon>
        <taxon>Eurotatoria</taxon>
        <taxon>Bdelloidea</taxon>
        <taxon>Adinetida</taxon>
        <taxon>Adinetidae</taxon>
        <taxon>Adineta</taxon>
    </lineage>
</organism>
<dbReference type="SUPFAM" id="SSF56399">
    <property type="entry name" value="ADP-ribosylation"/>
    <property type="match status" value="1"/>
</dbReference>
<dbReference type="Pfam" id="PF13374">
    <property type="entry name" value="TPR_10"/>
    <property type="match status" value="1"/>
</dbReference>
<evidence type="ECO:0000256" key="2">
    <source>
        <dbReference type="ARBA" id="ARBA00022803"/>
    </source>
</evidence>
<dbReference type="EMBL" id="CAJNOR010002696">
    <property type="protein sequence ID" value="CAF1329127.1"/>
    <property type="molecule type" value="Genomic_DNA"/>
</dbReference>
<reference evidence="5" key="1">
    <citation type="submission" date="2021-02" db="EMBL/GenBank/DDBJ databases">
        <authorList>
            <person name="Nowell W R."/>
        </authorList>
    </citation>
    <scope>NUCLEOTIDE SEQUENCE</scope>
</reference>
<proteinExistence type="predicted"/>
<keyword evidence="1" id="KW-0677">Repeat</keyword>
<comment type="caution">
    <text evidence="5">The sequence shown here is derived from an EMBL/GenBank/DDBJ whole genome shotgun (WGS) entry which is preliminary data.</text>
</comment>
<feature type="region of interest" description="Disordered" evidence="4">
    <location>
        <begin position="709"/>
        <end position="729"/>
    </location>
</feature>
<evidence type="ECO:0000313" key="8">
    <source>
        <dbReference type="Proteomes" id="UP000663852"/>
    </source>
</evidence>
<feature type="repeat" description="TPR" evidence="3">
    <location>
        <begin position="631"/>
        <end position="664"/>
    </location>
</feature>
<dbReference type="Proteomes" id="UP000663828">
    <property type="component" value="Unassembled WGS sequence"/>
</dbReference>
<dbReference type="PANTHER" id="PTHR45641">
    <property type="entry name" value="TETRATRICOPEPTIDE REPEAT PROTEIN (AFU_ORTHOLOGUE AFUA_6G03870)"/>
    <property type="match status" value="1"/>
</dbReference>
<dbReference type="Gene3D" id="3.90.176.10">
    <property type="entry name" value="Toxin ADP-ribosyltransferase, Chain A, domain 1"/>
    <property type="match status" value="1"/>
</dbReference>
<dbReference type="AlphaFoldDB" id="A0A813VH49"/>
<accession>A0A813VH49</accession>
<keyword evidence="2 3" id="KW-0802">TPR repeat</keyword>
<feature type="repeat" description="TPR" evidence="3">
    <location>
        <begin position="547"/>
        <end position="580"/>
    </location>
</feature>
<protein>
    <submittedName>
        <fullName evidence="5">Uncharacterized protein</fullName>
    </submittedName>
</protein>
<evidence type="ECO:0000256" key="3">
    <source>
        <dbReference type="PROSITE-ProRule" id="PRU00339"/>
    </source>
</evidence>